<proteinExistence type="predicted"/>
<dbReference type="Gene3D" id="1.10.3910.10">
    <property type="entry name" value="SP0561-like"/>
    <property type="match status" value="1"/>
</dbReference>
<dbReference type="AlphaFoldDB" id="A0A0P6XZW4"/>
<evidence type="ECO:0000313" key="2">
    <source>
        <dbReference type="Proteomes" id="UP000050544"/>
    </source>
</evidence>
<name>A0A0P6XZW4_9CHLR</name>
<dbReference type="InterPro" id="IPR038062">
    <property type="entry name" value="ScdA-like_N_sf"/>
</dbReference>
<evidence type="ECO:0008006" key="3">
    <source>
        <dbReference type="Google" id="ProtNLM"/>
    </source>
</evidence>
<sequence>MERPRITPYTLVAEALALGREIVLLFLEWRTECVGCSLVRFCTLEDVSRYYALDLDAMIQEIETAPNTLEASASPPLRSRCHDSGN</sequence>
<protein>
    <recommendedName>
        <fullName evidence="3">DUF1858 domain-containing protein</fullName>
    </recommendedName>
</protein>
<evidence type="ECO:0000313" key="1">
    <source>
        <dbReference type="EMBL" id="KPL82140.1"/>
    </source>
</evidence>
<comment type="caution">
    <text evidence="1">The sequence shown here is derived from an EMBL/GenBank/DDBJ whole genome shotgun (WGS) entry which is preliminary data.</text>
</comment>
<dbReference type="RefSeq" id="WP_054522678.1">
    <property type="nucleotide sequence ID" value="NZ_LGKO01000006.1"/>
</dbReference>
<accession>A0A0P6XZW4</accession>
<dbReference type="OrthoDB" id="5397989at2"/>
<organism evidence="1 2">
    <name type="scientific">Thermanaerothrix daxensis</name>
    <dbReference type="NCBI Taxonomy" id="869279"/>
    <lineage>
        <taxon>Bacteria</taxon>
        <taxon>Bacillati</taxon>
        <taxon>Chloroflexota</taxon>
        <taxon>Anaerolineae</taxon>
        <taxon>Anaerolineales</taxon>
        <taxon>Anaerolineaceae</taxon>
        <taxon>Thermanaerothrix</taxon>
    </lineage>
</organism>
<dbReference type="EMBL" id="LGKO01000006">
    <property type="protein sequence ID" value="KPL82140.1"/>
    <property type="molecule type" value="Genomic_DNA"/>
</dbReference>
<reference evidence="1 2" key="1">
    <citation type="submission" date="2015-07" db="EMBL/GenBank/DDBJ databases">
        <title>Whole genome sequence of Thermanaerothrix daxensis DSM 23592.</title>
        <authorList>
            <person name="Hemp J."/>
            <person name="Ward L.M."/>
            <person name="Pace L.A."/>
            <person name="Fischer W.W."/>
        </authorList>
    </citation>
    <scope>NUCLEOTIDE SEQUENCE [LARGE SCALE GENOMIC DNA]</scope>
    <source>
        <strain evidence="1 2">GNS-1</strain>
    </source>
</reference>
<gene>
    <name evidence="1" type="ORF">SE15_13720</name>
</gene>
<keyword evidence="2" id="KW-1185">Reference proteome</keyword>
<dbReference type="Proteomes" id="UP000050544">
    <property type="component" value="Unassembled WGS sequence"/>
</dbReference>